<keyword evidence="3" id="KW-0732">Signal</keyword>
<dbReference type="AlphaFoldDB" id="A0A7S3L6C9"/>
<evidence type="ECO:0000313" key="4">
    <source>
        <dbReference type="EMBL" id="CAE0413241.1"/>
    </source>
</evidence>
<feature type="compositionally biased region" description="Polar residues" evidence="1">
    <location>
        <begin position="379"/>
        <end position="392"/>
    </location>
</feature>
<reference evidence="4" key="1">
    <citation type="submission" date="2021-01" db="EMBL/GenBank/DDBJ databases">
        <authorList>
            <person name="Corre E."/>
            <person name="Pelletier E."/>
            <person name="Niang G."/>
            <person name="Scheremetjew M."/>
            <person name="Finn R."/>
            <person name="Kale V."/>
            <person name="Holt S."/>
            <person name="Cochrane G."/>
            <person name="Meng A."/>
            <person name="Brown T."/>
            <person name="Cohen L."/>
        </authorList>
    </citation>
    <scope>NUCLEOTIDE SEQUENCE</scope>
    <source>
        <strain evidence="4">CCMP127</strain>
    </source>
</reference>
<feature type="transmembrane region" description="Helical" evidence="2">
    <location>
        <begin position="292"/>
        <end position="315"/>
    </location>
</feature>
<dbReference type="EMBL" id="HBIM01012864">
    <property type="protein sequence ID" value="CAE0413241.1"/>
    <property type="molecule type" value="Transcribed_RNA"/>
</dbReference>
<organism evidence="4">
    <name type="scientific">Amphora coffeiformis</name>
    <dbReference type="NCBI Taxonomy" id="265554"/>
    <lineage>
        <taxon>Eukaryota</taxon>
        <taxon>Sar</taxon>
        <taxon>Stramenopiles</taxon>
        <taxon>Ochrophyta</taxon>
        <taxon>Bacillariophyta</taxon>
        <taxon>Bacillariophyceae</taxon>
        <taxon>Bacillariophycidae</taxon>
        <taxon>Thalassiophysales</taxon>
        <taxon>Catenulaceae</taxon>
        <taxon>Amphora</taxon>
    </lineage>
</organism>
<evidence type="ECO:0000256" key="1">
    <source>
        <dbReference type="SAM" id="MobiDB-lite"/>
    </source>
</evidence>
<evidence type="ECO:0000256" key="3">
    <source>
        <dbReference type="SAM" id="SignalP"/>
    </source>
</evidence>
<gene>
    <name evidence="4" type="ORF">ACOF00016_LOCUS10498</name>
</gene>
<name>A0A7S3L6C9_9STRA</name>
<keyword evidence="2" id="KW-1133">Transmembrane helix</keyword>
<accession>A0A7S3L6C9</accession>
<proteinExistence type="predicted"/>
<sequence>MSLFRTLLIAFLASVFADENQYYNQQANYNGNDDGMQGYNQNYLSNQQQGDDYIKYWTDYQIVAKRCIVYKNVDQIIFQVFTGNDHCTSEPIGTYVTPVPYYMQGSLAQEQQKYQDMGQDDYALPDAAQYISCVPYETKSGYYWMQLGCADDTTQALAVNIYEDNQCTKRSLVEGYDDANIDVSAIQLQFKKCKACVNWYNMDNDQWDDAFFENHQMQAPLCSTAWNYKQTCGNKCRHVGLQEEKEGWTKPDKIMLVVLVLFSAVMTGLILKKRQKMSSKDALLEQAAMNAAGLQTTHVIGMFALVVLVIAVFAALGLKNVTWILLLGMNLGLFIYLMKLTYDSIAAEGDSLIGPDGEILRRDSDDSSVEEGSRESSSKPNNNGTYQLPTIT</sequence>
<feature type="signal peptide" evidence="3">
    <location>
        <begin position="1"/>
        <end position="17"/>
    </location>
</feature>
<feature type="transmembrane region" description="Helical" evidence="2">
    <location>
        <begin position="254"/>
        <end position="271"/>
    </location>
</feature>
<feature type="compositionally biased region" description="Basic and acidic residues" evidence="1">
    <location>
        <begin position="358"/>
        <end position="377"/>
    </location>
</feature>
<feature type="region of interest" description="Disordered" evidence="1">
    <location>
        <begin position="354"/>
        <end position="392"/>
    </location>
</feature>
<keyword evidence="2" id="KW-0812">Transmembrane</keyword>
<keyword evidence="2" id="KW-0472">Membrane</keyword>
<feature type="chain" id="PRO_5030806929" evidence="3">
    <location>
        <begin position="18"/>
        <end position="392"/>
    </location>
</feature>
<protein>
    <submittedName>
        <fullName evidence="4">Uncharacterized protein</fullName>
    </submittedName>
</protein>
<feature type="transmembrane region" description="Helical" evidence="2">
    <location>
        <begin position="321"/>
        <end position="338"/>
    </location>
</feature>
<evidence type="ECO:0000256" key="2">
    <source>
        <dbReference type="SAM" id="Phobius"/>
    </source>
</evidence>